<accession>A0A6N2RLH1</accession>
<dbReference type="AlphaFoldDB" id="A0A6N2RLH1"/>
<protein>
    <submittedName>
        <fullName evidence="1">Uncharacterized protein</fullName>
    </submittedName>
</protein>
<dbReference type="EMBL" id="CACRTG010000001">
    <property type="protein sequence ID" value="VYS80470.1"/>
    <property type="molecule type" value="Genomic_DNA"/>
</dbReference>
<name>A0A6N2RLH1_9FIRM</name>
<reference evidence="1" key="1">
    <citation type="submission" date="2019-11" db="EMBL/GenBank/DDBJ databases">
        <authorList>
            <person name="Feng L."/>
        </authorList>
    </citation>
    <scope>NUCLEOTIDE SEQUENCE</scope>
    <source>
        <strain evidence="1">CnexileLFYP112</strain>
    </source>
</reference>
<sequence length="29" mass="3527">MVKAVIFLYKKEVIIEKEKKLCYNLQKQV</sequence>
<organism evidence="1">
    <name type="scientific">[Clostridium] nexile</name>
    <dbReference type="NCBI Taxonomy" id="29361"/>
    <lineage>
        <taxon>Bacteria</taxon>
        <taxon>Bacillati</taxon>
        <taxon>Bacillota</taxon>
        <taxon>Clostridia</taxon>
        <taxon>Lachnospirales</taxon>
        <taxon>Lachnospiraceae</taxon>
        <taxon>Tyzzerella</taxon>
    </lineage>
</organism>
<evidence type="ECO:0000313" key="1">
    <source>
        <dbReference type="EMBL" id="VYS80470.1"/>
    </source>
</evidence>
<proteinExistence type="predicted"/>
<gene>
    <name evidence="1" type="ORF">CNLFYP112_00174</name>
</gene>